<dbReference type="OrthoDB" id="3439209at2759"/>
<evidence type="ECO:0008006" key="3">
    <source>
        <dbReference type="Google" id="ProtNLM"/>
    </source>
</evidence>
<proteinExistence type="predicted"/>
<dbReference type="Proteomes" id="UP000275078">
    <property type="component" value="Unassembled WGS sequence"/>
</dbReference>
<dbReference type="AlphaFoldDB" id="A0A3N4IK42"/>
<organism evidence="1 2">
    <name type="scientific">Ascobolus immersus RN42</name>
    <dbReference type="NCBI Taxonomy" id="1160509"/>
    <lineage>
        <taxon>Eukaryota</taxon>
        <taxon>Fungi</taxon>
        <taxon>Dikarya</taxon>
        <taxon>Ascomycota</taxon>
        <taxon>Pezizomycotina</taxon>
        <taxon>Pezizomycetes</taxon>
        <taxon>Pezizales</taxon>
        <taxon>Ascobolaceae</taxon>
        <taxon>Ascobolus</taxon>
    </lineage>
</organism>
<name>A0A3N4IK42_ASCIM</name>
<evidence type="ECO:0000313" key="2">
    <source>
        <dbReference type="Proteomes" id="UP000275078"/>
    </source>
</evidence>
<dbReference type="STRING" id="1160509.A0A3N4IK42"/>
<gene>
    <name evidence="1" type="ORF">BJ508DRAFT_301875</name>
</gene>
<protein>
    <recommendedName>
        <fullName evidence="3">Myb-like domain-containing protein</fullName>
    </recommendedName>
</protein>
<sequence>MSEESLTTQPITPERLSSEDFVAHTNEAHAFSWLPGSYLLLGGDQLLRGDHDENATMIPLAGMHQGLQLDSSYLALSQCYPSSYTGVQFPSAPNTPESMEYPESTISPRTLQRYTDQHMHEGYQSGSDTYSAAGGYETDSRGSTPGHGGLYEYRSYHDPNLSTTEIKHETEDEYSHLLQRKADSIEPSLQDYHFMQAQNVRIEDLEGSPQYYQQELQYDAQAQNQREEENALLKHYRESNMSYKQIRAKFGNKYTESTLRGRWRTISKPRGQRVRKPKWYGNDVRLLDEAVKGTQQPHDLSTVKWKEMAEQIFARGGSYKFGVTTCKKKYLEVMNRGLEAVVKDCGSEYPPHNHLNMQ</sequence>
<reference evidence="1 2" key="1">
    <citation type="journal article" date="2018" name="Nat. Ecol. Evol.">
        <title>Pezizomycetes genomes reveal the molecular basis of ectomycorrhizal truffle lifestyle.</title>
        <authorList>
            <person name="Murat C."/>
            <person name="Payen T."/>
            <person name="Noel B."/>
            <person name="Kuo A."/>
            <person name="Morin E."/>
            <person name="Chen J."/>
            <person name="Kohler A."/>
            <person name="Krizsan K."/>
            <person name="Balestrini R."/>
            <person name="Da Silva C."/>
            <person name="Montanini B."/>
            <person name="Hainaut M."/>
            <person name="Levati E."/>
            <person name="Barry K.W."/>
            <person name="Belfiori B."/>
            <person name="Cichocki N."/>
            <person name="Clum A."/>
            <person name="Dockter R.B."/>
            <person name="Fauchery L."/>
            <person name="Guy J."/>
            <person name="Iotti M."/>
            <person name="Le Tacon F."/>
            <person name="Lindquist E.A."/>
            <person name="Lipzen A."/>
            <person name="Malagnac F."/>
            <person name="Mello A."/>
            <person name="Molinier V."/>
            <person name="Miyauchi S."/>
            <person name="Poulain J."/>
            <person name="Riccioni C."/>
            <person name="Rubini A."/>
            <person name="Sitrit Y."/>
            <person name="Splivallo R."/>
            <person name="Traeger S."/>
            <person name="Wang M."/>
            <person name="Zifcakova L."/>
            <person name="Wipf D."/>
            <person name="Zambonelli A."/>
            <person name="Paolocci F."/>
            <person name="Nowrousian M."/>
            <person name="Ottonello S."/>
            <person name="Baldrian P."/>
            <person name="Spatafora J.W."/>
            <person name="Henrissat B."/>
            <person name="Nagy L.G."/>
            <person name="Aury J.M."/>
            <person name="Wincker P."/>
            <person name="Grigoriev I.V."/>
            <person name="Bonfante P."/>
            <person name="Martin F.M."/>
        </authorList>
    </citation>
    <scope>NUCLEOTIDE SEQUENCE [LARGE SCALE GENOMIC DNA]</scope>
    <source>
        <strain evidence="1 2">RN42</strain>
    </source>
</reference>
<keyword evidence="2" id="KW-1185">Reference proteome</keyword>
<dbReference type="EMBL" id="ML119649">
    <property type="protein sequence ID" value="RPA86512.1"/>
    <property type="molecule type" value="Genomic_DNA"/>
</dbReference>
<evidence type="ECO:0000313" key="1">
    <source>
        <dbReference type="EMBL" id="RPA86512.1"/>
    </source>
</evidence>
<accession>A0A3N4IK42</accession>